<keyword evidence="1" id="KW-0472">Membrane</keyword>
<keyword evidence="1" id="KW-0812">Transmembrane</keyword>
<name>A0ABR9CIE3_9HYPH</name>
<evidence type="ECO:0000259" key="2">
    <source>
        <dbReference type="Pfam" id="PF21742"/>
    </source>
</evidence>
<dbReference type="RefSeq" id="WP_192146170.1">
    <property type="nucleotide sequence ID" value="NZ_JACYXI010000001.1"/>
</dbReference>
<comment type="caution">
    <text evidence="3">The sequence shown here is derived from an EMBL/GenBank/DDBJ whole genome shotgun (WGS) entry which is preliminary data.</text>
</comment>
<proteinExistence type="predicted"/>
<dbReference type="Pfam" id="PF21742">
    <property type="entry name" value="DUF6868"/>
    <property type="match status" value="1"/>
</dbReference>
<dbReference type="InterPro" id="IPR049220">
    <property type="entry name" value="DUF6868"/>
</dbReference>
<dbReference type="EMBL" id="JACYXI010000001">
    <property type="protein sequence ID" value="MBD8890469.1"/>
    <property type="molecule type" value="Genomic_DNA"/>
</dbReference>
<sequence>MTLQDFTGFLGWCSAINAGLLILSTLLLLIFAGRIKKLHAALFKLETSELPITYFRYLALYKVLIIVFNIVPYAALKIMA</sequence>
<feature type="transmembrane region" description="Helical" evidence="1">
    <location>
        <begin position="6"/>
        <end position="33"/>
    </location>
</feature>
<gene>
    <name evidence="3" type="ORF">IG616_02840</name>
</gene>
<organism evidence="3 4">
    <name type="scientific">Roseibium litorale</name>
    <dbReference type="NCBI Taxonomy" id="2803841"/>
    <lineage>
        <taxon>Bacteria</taxon>
        <taxon>Pseudomonadati</taxon>
        <taxon>Pseudomonadota</taxon>
        <taxon>Alphaproteobacteria</taxon>
        <taxon>Hyphomicrobiales</taxon>
        <taxon>Stappiaceae</taxon>
        <taxon>Roseibium</taxon>
    </lineage>
</organism>
<dbReference type="Proteomes" id="UP000632063">
    <property type="component" value="Unassembled WGS sequence"/>
</dbReference>
<accession>A0ABR9CIE3</accession>
<reference evidence="4" key="1">
    <citation type="submission" date="2020-09" db="EMBL/GenBank/DDBJ databases">
        <title>The genome sequence of strain Labrenzia suaedae 4C16A.</title>
        <authorList>
            <person name="Liu Y."/>
        </authorList>
    </citation>
    <scope>NUCLEOTIDE SEQUENCE [LARGE SCALE GENOMIC DNA]</scope>
    <source>
        <strain evidence="4">4C16A</strain>
    </source>
</reference>
<protein>
    <recommendedName>
        <fullName evidence="2">DUF6868 domain-containing protein</fullName>
    </recommendedName>
</protein>
<keyword evidence="1" id="KW-1133">Transmembrane helix</keyword>
<evidence type="ECO:0000256" key="1">
    <source>
        <dbReference type="SAM" id="Phobius"/>
    </source>
</evidence>
<keyword evidence="4" id="KW-1185">Reference proteome</keyword>
<feature type="transmembrane region" description="Helical" evidence="1">
    <location>
        <begin position="54"/>
        <end position="75"/>
    </location>
</feature>
<evidence type="ECO:0000313" key="3">
    <source>
        <dbReference type="EMBL" id="MBD8890469.1"/>
    </source>
</evidence>
<evidence type="ECO:0000313" key="4">
    <source>
        <dbReference type="Proteomes" id="UP000632063"/>
    </source>
</evidence>
<feature type="domain" description="DUF6868" evidence="2">
    <location>
        <begin position="1"/>
        <end position="79"/>
    </location>
</feature>
<reference evidence="3 4" key="2">
    <citation type="journal article" date="2021" name="Int. J. Syst. Evol. Microbiol.">
        <title>Roseibium litorale sp. nov., isolated from a tidal flat sediment and proposal for the reclassification of Labrenzia polysiphoniae as Roseibium polysiphoniae comb. nov.</title>
        <authorList>
            <person name="Liu Y."/>
            <person name="Pei T."/>
            <person name="Du J."/>
            <person name="Chao M."/>
            <person name="Deng M.R."/>
            <person name="Zhu H."/>
        </authorList>
    </citation>
    <scope>NUCLEOTIDE SEQUENCE [LARGE SCALE GENOMIC DNA]</scope>
    <source>
        <strain evidence="3 4">4C16A</strain>
    </source>
</reference>